<sequence length="244" mass="28562">MSGFEIWGDVDRYRSAGEESDEHLWGKVELDRRRKDKRKPWFEGEYRFEKKVADRVPDCFVRGEGLNRWIEFVAGSDQPYRAKTREALRLGFVVHWVFHTDHREQMHDVREALEPELEGPIRFGEYDPLNGLLTVGDPVTFKNYEFPVESMREFEPRSLLGYRHGAAHIARQEYSYDLGMFDLAGCQRRIFTDYPQGKYFRAVAPGQAFDTATFGFPTEDGLERLVEDEQVTRLGPVRRRDAAE</sequence>
<dbReference type="RefSeq" id="WP_049993355.1">
    <property type="nucleotide sequence ID" value="NZ_CP031310.1"/>
</dbReference>
<dbReference type="KEGG" id="hsn:DV733_01150"/>
<reference evidence="1 2" key="1">
    <citation type="journal article" date="2019" name="Nat. Commun.">
        <title>A new type of DNA phosphorothioation-based antiviral system in archaea.</title>
        <authorList>
            <person name="Xiong L."/>
            <person name="Liu S."/>
            <person name="Chen S."/>
            <person name="Xiao Y."/>
            <person name="Zhu B."/>
            <person name="Gao Y."/>
            <person name="Zhang Y."/>
            <person name="Chen B."/>
            <person name="Luo J."/>
            <person name="Deng Z."/>
            <person name="Chen X."/>
            <person name="Wang L."/>
            <person name="Chen S."/>
        </authorList>
    </citation>
    <scope>NUCLEOTIDE SEQUENCE [LARGE SCALE GENOMIC DNA]</scope>
    <source>
        <strain evidence="1 2">CBA1105</strain>
    </source>
</reference>
<organism evidence="1 2">
    <name type="scientific">Halapricum salinum</name>
    <dbReference type="NCBI Taxonomy" id="1457250"/>
    <lineage>
        <taxon>Archaea</taxon>
        <taxon>Methanobacteriati</taxon>
        <taxon>Methanobacteriota</taxon>
        <taxon>Stenosarchaea group</taxon>
        <taxon>Halobacteria</taxon>
        <taxon>Halobacteriales</taxon>
        <taxon>Haloarculaceae</taxon>
        <taxon>Halapricum</taxon>
    </lineage>
</organism>
<dbReference type="EMBL" id="CP031310">
    <property type="protein sequence ID" value="QCC49914.1"/>
    <property type="molecule type" value="Genomic_DNA"/>
</dbReference>
<dbReference type="AlphaFoldDB" id="A0A4D6H7J3"/>
<accession>A0A4D6H7J3</accession>
<dbReference type="Proteomes" id="UP000296706">
    <property type="component" value="Chromosome"/>
</dbReference>
<keyword evidence="2" id="KW-1185">Reference proteome</keyword>
<dbReference type="OrthoDB" id="327600at2157"/>
<gene>
    <name evidence="1" type="ORF">DV733_01150</name>
</gene>
<dbReference type="GeneID" id="39846432"/>
<protein>
    <submittedName>
        <fullName evidence="1">Uncharacterized protein</fullName>
    </submittedName>
</protein>
<proteinExistence type="predicted"/>
<name>A0A4D6H7J3_9EURY</name>
<evidence type="ECO:0000313" key="1">
    <source>
        <dbReference type="EMBL" id="QCC49914.1"/>
    </source>
</evidence>
<evidence type="ECO:0000313" key="2">
    <source>
        <dbReference type="Proteomes" id="UP000296706"/>
    </source>
</evidence>